<keyword evidence="4" id="KW-0732">Signal</keyword>
<dbReference type="SUPFAM" id="SSF53474">
    <property type="entry name" value="alpha/beta-Hydrolases"/>
    <property type="match status" value="1"/>
</dbReference>
<evidence type="ECO:0000313" key="7">
    <source>
        <dbReference type="Proteomes" id="UP000664132"/>
    </source>
</evidence>
<organism evidence="6 7">
    <name type="scientific">Cadophora malorum</name>
    <dbReference type="NCBI Taxonomy" id="108018"/>
    <lineage>
        <taxon>Eukaryota</taxon>
        <taxon>Fungi</taxon>
        <taxon>Dikarya</taxon>
        <taxon>Ascomycota</taxon>
        <taxon>Pezizomycotina</taxon>
        <taxon>Leotiomycetes</taxon>
        <taxon>Helotiales</taxon>
        <taxon>Ploettnerulaceae</taxon>
        <taxon>Cadophora</taxon>
    </lineage>
</organism>
<proteinExistence type="inferred from homology"/>
<dbReference type="OrthoDB" id="7130006at2759"/>
<feature type="chain" id="PRO_5034378896" description="Epoxide hydrolase N-terminal domain-containing protein" evidence="4">
    <location>
        <begin position="19"/>
        <end position="418"/>
    </location>
</feature>
<feature type="active site" description="Nucleophile" evidence="3">
    <location>
        <position position="208"/>
    </location>
</feature>
<feature type="active site" description="Proton acceptor" evidence="3">
    <location>
        <position position="391"/>
    </location>
</feature>
<evidence type="ECO:0000256" key="3">
    <source>
        <dbReference type="PIRSR" id="PIRSR001112-1"/>
    </source>
</evidence>
<protein>
    <recommendedName>
        <fullName evidence="5">Epoxide hydrolase N-terminal domain-containing protein</fullName>
    </recommendedName>
</protein>
<reference evidence="6" key="1">
    <citation type="submission" date="2021-02" db="EMBL/GenBank/DDBJ databases">
        <title>Genome sequence Cadophora malorum strain M34.</title>
        <authorList>
            <person name="Stefanovic E."/>
            <person name="Vu D."/>
            <person name="Scully C."/>
            <person name="Dijksterhuis J."/>
            <person name="Roader J."/>
            <person name="Houbraken J."/>
        </authorList>
    </citation>
    <scope>NUCLEOTIDE SEQUENCE</scope>
    <source>
        <strain evidence="6">M34</strain>
    </source>
</reference>
<evidence type="ECO:0000256" key="1">
    <source>
        <dbReference type="ARBA" id="ARBA00010088"/>
    </source>
</evidence>
<dbReference type="AlphaFoldDB" id="A0A8H8BVB7"/>
<evidence type="ECO:0000259" key="5">
    <source>
        <dbReference type="Pfam" id="PF06441"/>
    </source>
</evidence>
<dbReference type="InterPro" id="IPR016292">
    <property type="entry name" value="Epoxide_hydrolase"/>
</dbReference>
<evidence type="ECO:0000256" key="4">
    <source>
        <dbReference type="SAM" id="SignalP"/>
    </source>
</evidence>
<feature type="domain" description="Epoxide hydrolase N-terminal" evidence="5">
    <location>
        <begin position="30"/>
        <end position="141"/>
    </location>
</feature>
<name>A0A8H8BVB7_9HELO</name>
<sequence>MWYNIWLVCFAILQVGNAFGSLPYGNSTARPFTLRVTDGQIRDFKSLLTASKVGPEAWYTTQRDGQLGITREWLTGAKKAWVNFDWRKQERRINSFPNFKAMVGNEAVGATPIHFTALFSKRKDALPLLFLHGWPGSIFEFLPMLDILKNKYTPETFPYHVIVPSLPHFGLSGGPIDVELTLLSAAEMMNQLMLDLGFSKGYVVQGGDVGGALARLLSVLSPEVKAFHVNLLGPDSPEELLRMTNITQVEQEHIDRMNAFAANGSSYIFEHGQRPSTVGLVLSSNPLAMLAWIGEKLIEWPDRRYPLSLDTMLTLVTFYWYTDTLPRSLYPYRGIVASGNRNGLLSPVPTSKEKPFGHSVFPSEILVLPESCAKQTYPNLVYYKRNEKGGHFAALEQPELFLANIEEFLSIARPIIGL</sequence>
<dbReference type="InterPro" id="IPR000639">
    <property type="entry name" value="Epox_hydrolase-like"/>
</dbReference>
<dbReference type="Pfam" id="PF06441">
    <property type="entry name" value="EHN"/>
    <property type="match status" value="1"/>
</dbReference>
<dbReference type="PRINTS" id="PR00412">
    <property type="entry name" value="EPOXHYDRLASE"/>
</dbReference>
<dbReference type="Proteomes" id="UP000664132">
    <property type="component" value="Unassembled WGS sequence"/>
</dbReference>
<dbReference type="InterPro" id="IPR029058">
    <property type="entry name" value="AB_hydrolase_fold"/>
</dbReference>
<feature type="signal peptide" evidence="4">
    <location>
        <begin position="1"/>
        <end position="18"/>
    </location>
</feature>
<dbReference type="Gene3D" id="3.40.50.1820">
    <property type="entry name" value="alpha/beta hydrolase"/>
    <property type="match status" value="1"/>
</dbReference>
<dbReference type="EMBL" id="JAFJYH010000014">
    <property type="protein sequence ID" value="KAG4425003.1"/>
    <property type="molecule type" value="Genomic_DNA"/>
</dbReference>
<keyword evidence="7" id="KW-1185">Reference proteome</keyword>
<accession>A0A8H8BVB7</accession>
<dbReference type="PANTHER" id="PTHR21661:SF39">
    <property type="entry name" value="HYDROLASE, PUTATIVE (AFU_ORTHOLOGUE AFUA_3G08960)-RELATED"/>
    <property type="match status" value="1"/>
</dbReference>
<feature type="active site" description="Proton donor" evidence="3">
    <location>
        <position position="332"/>
    </location>
</feature>
<evidence type="ECO:0000256" key="2">
    <source>
        <dbReference type="ARBA" id="ARBA00022801"/>
    </source>
</evidence>
<dbReference type="InterPro" id="IPR010497">
    <property type="entry name" value="Epoxide_hydro_N"/>
</dbReference>
<evidence type="ECO:0000313" key="6">
    <source>
        <dbReference type="EMBL" id="KAG4425003.1"/>
    </source>
</evidence>
<comment type="caution">
    <text evidence="6">The sequence shown here is derived from an EMBL/GenBank/DDBJ whole genome shotgun (WGS) entry which is preliminary data.</text>
</comment>
<keyword evidence="2" id="KW-0378">Hydrolase</keyword>
<dbReference type="GO" id="GO:0004301">
    <property type="term" value="F:epoxide hydrolase activity"/>
    <property type="evidence" value="ECO:0007669"/>
    <property type="project" value="TreeGrafter"/>
</dbReference>
<dbReference type="GO" id="GO:0097176">
    <property type="term" value="P:epoxide metabolic process"/>
    <property type="evidence" value="ECO:0007669"/>
    <property type="project" value="TreeGrafter"/>
</dbReference>
<dbReference type="PIRSF" id="PIRSF001112">
    <property type="entry name" value="Epoxide_hydrolase"/>
    <property type="match status" value="1"/>
</dbReference>
<dbReference type="PANTHER" id="PTHR21661">
    <property type="entry name" value="EPOXIDE HYDROLASE 1-RELATED"/>
    <property type="match status" value="1"/>
</dbReference>
<gene>
    <name evidence="6" type="ORF">IFR04_001773</name>
</gene>
<comment type="similarity">
    <text evidence="1">Belongs to the peptidase S33 family.</text>
</comment>